<keyword evidence="2" id="KW-1185">Reference proteome</keyword>
<organism evidence="1 2">
    <name type="scientific">Aromia moschata</name>
    <dbReference type="NCBI Taxonomy" id="1265417"/>
    <lineage>
        <taxon>Eukaryota</taxon>
        <taxon>Metazoa</taxon>
        <taxon>Ecdysozoa</taxon>
        <taxon>Arthropoda</taxon>
        <taxon>Hexapoda</taxon>
        <taxon>Insecta</taxon>
        <taxon>Pterygota</taxon>
        <taxon>Neoptera</taxon>
        <taxon>Endopterygota</taxon>
        <taxon>Coleoptera</taxon>
        <taxon>Polyphaga</taxon>
        <taxon>Cucujiformia</taxon>
        <taxon>Chrysomeloidea</taxon>
        <taxon>Cerambycidae</taxon>
        <taxon>Cerambycinae</taxon>
        <taxon>Callichromatini</taxon>
        <taxon>Aromia</taxon>
    </lineage>
</organism>
<name>A0AAV8X519_9CUCU</name>
<evidence type="ECO:0000313" key="1">
    <source>
        <dbReference type="EMBL" id="KAJ8933508.1"/>
    </source>
</evidence>
<comment type="caution">
    <text evidence="1">The sequence shown here is derived from an EMBL/GenBank/DDBJ whole genome shotgun (WGS) entry which is preliminary data.</text>
</comment>
<protein>
    <submittedName>
        <fullName evidence="1">Uncharacterized protein</fullName>
    </submittedName>
</protein>
<dbReference type="AlphaFoldDB" id="A0AAV8X519"/>
<reference evidence="1" key="1">
    <citation type="journal article" date="2023" name="Insect Mol. Biol.">
        <title>Genome sequencing provides insights into the evolution of gene families encoding plant cell wall-degrading enzymes in longhorned beetles.</title>
        <authorList>
            <person name="Shin N.R."/>
            <person name="Okamura Y."/>
            <person name="Kirsch R."/>
            <person name="Pauchet Y."/>
        </authorList>
    </citation>
    <scope>NUCLEOTIDE SEQUENCE</scope>
    <source>
        <strain evidence="1">AMC_N1</strain>
    </source>
</reference>
<dbReference type="Proteomes" id="UP001162162">
    <property type="component" value="Unassembled WGS sequence"/>
</dbReference>
<evidence type="ECO:0000313" key="2">
    <source>
        <dbReference type="Proteomes" id="UP001162162"/>
    </source>
</evidence>
<dbReference type="EMBL" id="JAPWTK010001212">
    <property type="protein sequence ID" value="KAJ8933508.1"/>
    <property type="molecule type" value="Genomic_DNA"/>
</dbReference>
<gene>
    <name evidence="1" type="ORF">NQ318_002561</name>
</gene>
<accession>A0AAV8X519</accession>
<proteinExistence type="predicted"/>
<sequence>MLIVITFIFTSASASQLQDNLEAEPPNHLHPNSLVLVMSLSNALSPVRQPMKNSIIQLTFASDLDTAQRILLQNFNTPTETVFFQEFSFFGGLRHSQKEESQLNHAAEDLHLQESMKMSIEYRILKIEILESKRKFVFFTSPSLSLWLKKSKILGKVFGNFTVARAGGKRCQATMFITIVAP</sequence>